<accession>H6BRU9</accession>
<feature type="region of interest" description="Disordered" evidence="6">
    <location>
        <begin position="402"/>
        <end position="429"/>
    </location>
</feature>
<dbReference type="OMA" id="MIRRICK"/>
<evidence type="ECO:0000256" key="6">
    <source>
        <dbReference type="SAM" id="MobiDB-lite"/>
    </source>
</evidence>
<evidence type="ECO:0000256" key="4">
    <source>
        <dbReference type="ARBA" id="ARBA00023125"/>
    </source>
</evidence>
<comment type="similarity">
    <text evidence="2">Belongs to the ORC6 family.</text>
</comment>
<dbReference type="AlphaFoldDB" id="H6BRU9"/>
<dbReference type="GO" id="GO:0006260">
    <property type="term" value="P:DNA replication"/>
    <property type="evidence" value="ECO:0007669"/>
    <property type="project" value="UniProtKB-KW"/>
</dbReference>
<gene>
    <name evidence="8" type="ORF">HMPREF1120_02228</name>
</gene>
<dbReference type="RefSeq" id="XP_009154512.1">
    <property type="nucleotide sequence ID" value="XM_009156264.1"/>
</dbReference>
<dbReference type="InterPro" id="IPR008721">
    <property type="entry name" value="ORC6_cyclin_first"/>
</dbReference>
<feature type="compositionally biased region" description="Acidic residues" evidence="6">
    <location>
        <begin position="152"/>
        <end position="166"/>
    </location>
</feature>
<dbReference type="GeneID" id="20306867"/>
<dbReference type="HOGENOM" id="CLU_045412_0_0_1"/>
<dbReference type="GO" id="GO:0003677">
    <property type="term" value="F:DNA binding"/>
    <property type="evidence" value="ECO:0007669"/>
    <property type="project" value="UniProtKB-KW"/>
</dbReference>
<feature type="compositionally biased region" description="Low complexity" evidence="6">
    <location>
        <begin position="105"/>
        <end position="142"/>
    </location>
</feature>
<feature type="region of interest" description="Disordered" evidence="6">
    <location>
        <begin position="474"/>
        <end position="505"/>
    </location>
</feature>
<organism evidence="8 9">
    <name type="scientific">Exophiala dermatitidis (strain ATCC 34100 / CBS 525.76 / NIH/UT8656)</name>
    <name type="common">Black yeast</name>
    <name type="synonym">Wangiella dermatitidis</name>
    <dbReference type="NCBI Taxonomy" id="858893"/>
    <lineage>
        <taxon>Eukaryota</taxon>
        <taxon>Fungi</taxon>
        <taxon>Dikarya</taxon>
        <taxon>Ascomycota</taxon>
        <taxon>Pezizomycotina</taxon>
        <taxon>Eurotiomycetes</taxon>
        <taxon>Chaetothyriomycetidae</taxon>
        <taxon>Chaetothyriales</taxon>
        <taxon>Herpotrichiellaceae</taxon>
        <taxon>Exophiala</taxon>
    </lineage>
</organism>
<dbReference type="VEuPathDB" id="FungiDB:HMPREF1120_02228"/>
<feature type="compositionally biased region" description="Basic and acidic residues" evidence="6">
    <location>
        <begin position="260"/>
        <end position="272"/>
    </location>
</feature>
<feature type="compositionally biased region" description="Low complexity" evidence="6">
    <location>
        <begin position="478"/>
        <end position="505"/>
    </location>
</feature>
<feature type="compositionally biased region" description="Basic residues" evidence="6">
    <location>
        <begin position="172"/>
        <end position="187"/>
    </location>
</feature>
<evidence type="ECO:0000256" key="3">
    <source>
        <dbReference type="ARBA" id="ARBA00022705"/>
    </source>
</evidence>
<evidence type="ECO:0000259" key="7">
    <source>
        <dbReference type="Pfam" id="PF05460"/>
    </source>
</evidence>
<dbReference type="Proteomes" id="UP000007304">
    <property type="component" value="Unassembled WGS sequence"/>
</dbReference>
<evidence type="ECO:0000256" key="1">
    <source>
        <dbReference type="ARBA" id="ARBA00004123"/>
    </source>
</evidence>
<protein>
    <recommendedName>
        <fullName evidence="7">ORC6 first cyclin-like domain-containing protein</fullName>
    </recommendedName>
</protein>
<dbReference type="STRING" id="858893.H6BRU9"/>
<evidence type="ECO:0000313" key="8">
    <source>
        <dbReference type="EMBL" id="EHY54051.1"/>
    </source>
</evidence>
<dbReference type="OrthoDB" id="5367324at2759"/>
<dbReference type="EMBL" id="JH226131">
    <property type="protein sequence ID" value="EHY54051.1"/>
    <property type="molecule type" value="Genomic_DNA"/>
</dbReference>
<reference evidence="8" key="1">
    <citation type="submission" date="2011-07" db="EMBL/GenBank/DDBJ databases">
        <title>The Genome Sequence of Exophiala (Wangiella) dermatitidis NIH/UT8656.</title>
        <authorList>
            <consortium name="The Broad Institute Genome Sequencing Platform"/>
            <person name="Cuomo C."/>
            <person name="Wang Z."/>
            <person name="Hunicke-Smith S."/>
            <person name="Szanislo P.J."/>
            <person name="Earl A."/>
            <person name="Young S.K."/>
            <person name="Zeng Q."/>
            <person name="Gargeya S."/>
            <person name="Fitzgerald M."/>
            <person name="Haas B."/>
            <person name="Abouelleil A."/>
            <person name="Alvarado L."/>
            <person name="Arachchi H.M."/>
            <person name="Berlin A."/>
            <person name="Brown A."/>
            <person name="Chapman S.B."/>
            <person name="Chen Z."/>
            <person name="Dunbar C."/>
            <person name="Freedman E."/>
            <person name="Gearin G."/>
            <person name="Gellesch M."/>
            <person name="Goldberg J."/>
            <person name="Griggs A."/>
            <person name="Gujja S."/>
            <person name="Heiman D."/>
            <person name="Howarth C."/>
            <person name="Larson L."/>
            <person name="Lui A."/>
            <person name="MacDonald P.J.P."/>
            <person name="Montmayeur A."/>
            <person name="Murphy C."/>
            <person name="Neiman D."/>
            <person name="Pearson M."/>
            <person name="Priest M."/>
            <person name="Roberts A."/>
            <person name="Saif S."/>
            <person name="Shea T."/>
            <person name="Shenoy N."/>
            <person name="Sisk P."/>
            <person name="Stolte C."/>
            <person name="Sykes S."/>
            <person name="Wortman J."/>
            <person name="Nusbaum C."/>
            <person name="Birren B."/>
        </authorList>
    </citation>
    <scope>NUCLEOTIDE SEQUENCE</scope>
    <source>
        <strain evidence="8">NIH/UT8656</strain>
    </source>
</reference>
<dbReference type="GO" id="GO:0005664">
    <property type="term" value="C:nuclear origin of replication recognition complex"/>
    <property type="evidence" value="ECO:0007669"/>
    <property type="project" value="InterPro"/>
</dbReference>
<dbReference type="eggNOG" id="ENOG502SAT1">
    <property type="taxonomic scope" value="Eukaryota"/>
</dbReference>
<feature type="compositionally biased region" description="Basic and acidic residues" evidence="6">
    <location>
        <begin position="410"/>
        <end position="421"/>
    </location>
</feature>
<feature type="region of interest" description="Disordered" evidence="6">
    <location>
        <begin position="254"/>
        <end position="288"/>
    </location>
</feature>
<keyword evidence="9" id="KW-1185">Reference proteome</keyword>
<proteinExistence type="inferred from homology"/>
<feature type="domain" description="ORC6 first cyclin-like" evidence="7">
    <location>
        <begin position="11"/>
        <end position="98"/>
    </location>
</feature>
<evidence type="ECO:0000256" key="2">
    <source>
        <dbReference type="ARBA" id="ARBA00010840"/>
    </source>
</evidence>
<keyword evidence="3" id="KW-0235">DNA replication</keyword>
<comment type="subcellular location">
    <subcellularLocation>
        <location evidence="1">Nucleus</location>
    </subcellularLocation>
</comment>
<dbReference type="InParanoid" id="H6BRU9"/>
<feature type="region of interest" description="Disordered" evidence="6">
    <location>
        <begin position="99"/>
        <end position="187"/>
    </location>
</feature>
<keyword evidence="4" id="KW-0238">DNA-binding</keyword>
<keyword evidence="5" id="KW-0539">Nucleus</keyword>
<name>H6BRU9_EXODN</name>
<evidence type="ECO:0000256" key="5">
    <source>
        <dbReference type="ARBA" id="ARBA00023242"/>
    </source>
</evidence>
<sequence length="505" mass="54854">MPASSAIQQSLSLLLPSHSAKLPPQLVHLSESLLAQSRQRASHLKPEEEIARTYACCEIACKRLRSQCRLPAVKAGSAPCKPAVYKKLVTFLERVLEDTTSTSQTPIKAKATPTPTPTRANTRTSTAKAKANTDNKTTSTAATKKRTASEAGLDDDSGSEAAENDELATPSKKQKTPSRTPAKNHKTAFLKAVGDKNKKPSEDIDSDRAAPAFVMPSIRKLCKTFRTPLLAPHVYTGTCIVLQLTGLWPQGKAQDTAAADGDHDYHDGHDNSDGGAGDAGDAGDADTGSSFQETVTGLLIAIYLLTLTRMQTAKMTTSVYKATCSKSVQELGYSPGTEGVEAWIRRINREGYCRGQEWWASVPESVFDFEPNKRVPADADAVLDVDSGDEDDDEDRIISAAAATRRRHRATNEAEQEKNHDEDEEEQEDPPYILLPGLATMMQPAVDFTSDERTRDFEIWKRALLRKLDRLEKAASNTRRSTGRAVGARTGTATRTGRAKAVTVG</sequence>
<evidence type="ECO:0000313" key="9">
    <source>
        <dbReference type="Proteomes" id="UP000007304"/>
    </source>
</evidence>
<dbReference type="Pfam" id="PF05460">
    <property type="entry name" value="ORC6"/>
    <property type="match status" value="1"/>
</dbReference>